<dbReference type="Proteomes" id="UP000051931">
    <property type="component" value="Unassembled WGS sequence"/>
</dbReference>
<dbReference type="GO" id="GO:0000270">
    <property type="term" value="P:peptidoglycan metabolic process"/>
    <property type="evidence" value="ECO:0007669"/>
    <property type="project" value="TreeGrafter"/>
</dbReference>
<keyword evidence="4" id="KW-1185">Reference proteome</keyword>
<evidence type="ECO:0000313" key="3">
    <source>
        <dbReference type="EMBL" id="KRL62992.1"/>
    </source>
</evidence>
<name>A0A0R1S1K7_9LACO</name>
<dbReference type="GO" id="GO:0005886">
    <property type="term" value="C:plasma membrane"/>
    <property type="evidence" value="ECO:0007669"/>
    <property type="project" value="TreeGrafter"/>
</dbReference>
<sequence length="364" mass="41707">MNLTELIFQKISSHFALFLVTISLIFFFALFFWLWLREPRRLLNGNILTISLAILAFWLSIIVYEYGPLWLRLLWYDALLAGILIILLISSVSWLLLLWNSYFVLKHESHTLPNLLTLFLGLGLVAFWFYGVFTRWLHVPVYLIPIIGIAPTIAFYLLIVMYSFLINLFLYQFVPKKYHEDYLIVLGAGLINGETVTPLLAKRIDRAITYAQKQAAKTGNFPKIIMSGGQGSDEKISEAKAMENYALTFAIPREMILLEDKSKNTYENMLFSKKLAEDNFGSKNFKAKFFTNNYHLLRAGILAKQAGLDANGVGAKTRLYYLPTATLREFAGICILHKKRHLAVILLIILFSLLNAVLSYVNIR</sequence>
<dbReference type="STRING" id="1122152.GCA_000425905_01106"/>
<evidence type="ECO:0000259" key="2">
    <source>
        <dbReference type="Pfam" id="PF02698"/>
    </source>
</evidence>
<feature type="transmembrane region" description="Helical" evidence="1">
    <location>
        <begin position="342"/>
        <end position="363"/>
    </location>
</feature>
<feature type="transmembrane region" description="Helical" evidence="1">
    <location>
        <begin position="15"/>
        <end position="35"/>
    </location>
</feature>
<evidence type="ECO:0000256" key="1">
    <source>
        <dbReference type="SAM" id="Phobius"/>
    </source>
</evidence>
<dbReference type="AlphaFoldDB" id="A0A0R1S1K7"/>
<gene>
    <name evidence="3" type="ORF">FC23_GL001176</name>
</gene>
<organism evidence="3 4">
    <name type="scientific">Lactobacillus psittaci DSM 15354</name>
    <dbReference type="NCBI Taxonomy" id="1122152"/>
    <lineage>
        <taxon>Bacteria</taxon>
        <taxon>Bacillati</taxon>
        <taxon>Bacillota</taxon>
        <taxon>Bacilli</taxon>
        <taxon>Lactobacillales</taxon>
        <taxon>Lactobacillaceae</taxon>
        <taxon>Lactobacillus</taxon>
    </lineage>
</organism>
<dbReference type="Pfam" id="PF02698">
    <property type="entry name" value="DUF218"/>
    <property type="match status" value="1"/>
</dbReference>
<dbReference type="PATRIC" id="fig|1122152.4.peg.1208"/>
<feature type="transmembrane region" description="Helical" evidence="1">
    <location>
        <begin position="111"/>
        <end position="130"/>
    </location>
</feature>
<dbReference type="PANTHER" id="PTHR30336">
    <property type="entry name" value="INNER MEMBRANE PROTEIN, PROBABLE PERMEASE"/>
    <property type="match status" value="1"/>
</dbReference>
<dbReference type="InterPro" id="IPR051599">
    <property type="entry name" value="Cell_Envelope_Assoc"/>
</dbReference>
<dbReference type="InterPro" id="IPR003848">
    <property type="entry name" value="DUF218"/>
</dbReference>
<dbReference type="GO" id="GO:0043164">
    <property type="term" value="P:Gram-negative-bacterium-type cell wall biogenesis"/>
    <property type="evidence" value="ECO:0007669"/>
    <property type="project" value="TreeGrafter"/>
</dbReference>
<dbReference type="CDD" id="cd06259">
    <property type="entry name" value="YdcF-like"/>
    <property type="match status" value="1"/>
</dbReference>
<dbReference type="RefSeq" id="WP_034538159.1">
    <property type="nucleotide sequence ID" value="NZ_AUEI01000008.1"/>
</dbReference>
<evidence type="ECO:0000313" key="4">
    <source>
        <dbReference type="Proteomes" id="UP000051931"/>
    </source>
</evidence>
<feature type="transmembrane region" description="Helical" evidence="1">
    <location>
        <begin position="73"/>
        <end position="99"/>
    </location>
</feature>
<keyword evidence="1" id="KW-0472">Membrane</keyword>
<proteinExistence type="predicted"/>
<accession>A0A0R1S1K7</accession>
<dbReference type="InterPro" id="IPR014729">
    <property type="entry name" value="Rossmann-like_a/b/a_fold"/>
</dbReference>
<dbReference type="EMBL" id="AZFB01000006">
    <property type="protein sequence ID" value="KRL62992.1"/>
    <property type="molecule type" value="Genomic_DNA"/>
</dbReference>
<feature type="transmembrane region" description="Helical" evidence="1">
    <location>
        <begin position="142"/>
        <end position="170"/>
    </location>
</feature>
<dbReference type="eggNOG" id="COG1434">
    <property type="taxonomic scope" value="Bacteria"/>
</dbReference>
<keyword evidence="1" id="KW-0812">Transmembrane</keyword>
<dbReference type="OrthoDB" id="9782395at2"/>
<feature type="transmembrane region" description="Helical" evidence="1">
    <location>
        <begin position="47"/>
        <end position="67"/>
    </location>
</feature>
<comment type="caution">
    <text evidence="3">The sequence shown here is derived from an EMBL/GenBank/DDBJ whole genome shotgun (WGS) entry which is preliminary data.</text>
</comment>
<dbReference type="PANTHER" id="PTHR30336:SF18">
    <property type="entry name" value="MEMBRANE PROTEIN"/>
    <property type="match status" value="1"/>
</dbReference>
<keyword evidence="1" id="KW-1133">Transmembrane helix</keyword>
<protein>
    <submittedName>
        <fullName evidence="3">Integral membrane protein</fullName>
    </submittedName>
</protein>
<dbReference type="Gene3D" id="3.40.50.620">
    <property type="entry name" value="HUPs"/>
    <property type="match status" value="1"/>
</dbReference>
<feature type="domain" description="DUF218" evidence="2">
    <location>
        <begin position="181"/>
        <end position="330"/>
    </location>
</feature>
<reference evidence="3 4" key="1">
    <citation type="journal article" date="2015" name="Genome Announc.">
        <title>Expanding the biotechnology potential of lactobacilli through comparative genomics of 213 strains and associated genera.</title>
        <authorList>
            <person name="Sun Z."/>
            <person name="Harris H.M."/>
            <person name="McCann A."/>
            <person name="Guo C."/>
            <person name="Argimon S."/>
            <person name="Zhang W."/>
            <person name="Yang X."/>
            <person name="Jeffery I.B."/>
            <person name="Cooney J.C."/>
            <person name="Kagawa T.F."/>
            <person name="Liu W."/>
            <person name="Song Y."/>
            <person name="Salvetti E."/>
            <person name="Wrobel A."/>
            <person name="Rasinkangas P."/>
            <person name="Parkhill J."/>
            <person name="Rea M.C."/>
            <person name="O'Sullivan O."/>
            <person name="Ritari J."/>
            <person name="Douillard F.P."/>
            <person name="Paul Ross R."/>
            <person name="Yang R."/>
            <person name="Briner A.E."/>
            <person name="Felis G.E."/>
            <person name="de Vos W.M."/>
            <person name="Barrangou R."/>
            <person name="Klaenhammer T.R."/>
            <person name="Caufield P.W."/>
            <person name="Cui Y."/>
            <person name="Zhang H."/>
            <person name="O'Toole P.W."/>
        </authorList>
    </citation>
    <scope>NUCLEOTIDE SEQUENCE [LARGE SCALE GENOMIC DNA]</scope>
    <source>
        <strain evidence="3 4">DSM 15354</strain>
    </source>
</reference>